<dbReference type="GO" id="GO:0031252">
    <property type="term" value="C:cell leading edge"/>
    <property type="evidence" value="ECO:0007669"/>
    <property type="project" value="TreeGrafter"/>
</dbReference>
<dbReference type="Ensembl" id="ENSXCOT00000003710.1">
    <property type="protein sequence ID" value="ENSXCOP00000003671.1"/>
    <property type="gene ID" value="ENSXCOG00000002879.1"/>
</dbReference>
<dbReference type="InterPro" id="IPR043162">
    <property type="entry name" value="DOCK_C_lobe_C"/>
</dbReference>
<proteinExistence type="predicted"/>
<dbReference type="STRING" id="32473.ENSXCOP00000003671"/>
<protein>
    <recommendedName>
        <fullName evidence="1">DOCKER Lobe C domain-containing protein</fullName>
    </recommendedName>
</protein>
<reference evidence="2" key="2">
    <citation type="submission" date="2025-09" db="UniProtKB">
        <authorList>
            <consortium name="Ensembl"/>
        </authorList>
    </citation>
    <scope>IDENTIFICATION</scope>
</reference>
<dbReference type="Proteomes" id="UP000261380">
    <property type="component" value="Unplaced"/>
</dbReference>
<dbReference type="InterPro" id="IPR046773">
    <property type="entry name" value="DOCKER_Lobe_C"/>
</dbReference>
<evidence type="ECO:0000313" key="2">
    <source>
        <dbReference type="Ensembl" id="ENSXCOP00000003671.1"/>
    </source>
</evidence>
<feature type="domain" description="DOCKER Lobe C" evidence="1">
    <location>
        <begin position="19"/>
        <end position="90"/>
    </location>
</feature>
<evidence type="ECO:0000259" key="1">
    <source>
        <dbReference type="Pfam" id="PF20421"/>
    </source>
</evidence>
<reference evidence="2" key="1">
    <citation type="submission" date="2025-08" db="UniProtKB">
        <authorList>
            <consortium name="Ensembl"/>
        </authorList>
    </citation>
    <scope>IDENTIFICATION</scope>
</reference>
<dbReference type="InterPro" id="IPR026791">
    <property type="entry name" value="DOCK"/>
</dbReference>
<dbReference type="PANTHER" id="PTHR23317:SF74">
    <property type="entry name" value="DEDICATOR OF CYTOKINESIS PROTEIN 8"/>
    <property type="match status" value="1"/>
</dbReference>
<dbReference type="GeneTree" id="ENSGT00940000155876"/>
<keyword evidence="3" id="KW-1185">Reference proteome</keyword>
<dbReference type="PANTHER" id="PTHR23317">
    <property type="entry name" value="DEDICATOR OF CYTOKINESIS DOCK"/>
    <property type="match status" value="1"/>
</dbReference>
<dbReference type="Gene3D" id="1.20.58.740">
    <property type="match status" value="1"/>
</dbReference>
<dbReference type="GO" id="GO:0007264">
    <property type="term" value="P:small GTPase-mediated signal transduction"/>
    <property type="evidence" value="ECO:0007669"/>
    <property type="project" value="InterPro"/>
</dbReference>
<organism evidence="2 3">
    <name type="scientific">Xiphophorus couchianus</name>
    <name type="common">Monterrey platyfish</name>
    <dbReference type="NCBI Taxonomy" id="32473"/>
    <lineage>
        <taxon>Eukaryota</taxon>
        <taxon>Metazoa</taxon>
        <taxon>Chordata</taxon>
        <taxon>Craniata</taxon>
        <taxon>Vertebrata</taxon>
        <taxon>Euteleostomi</taxon>
        <taxon>Actinopterygii</taxon>
        <taxon>Neopterygii</taxon>
        <taxon>Teleostei</taxon>
        <taxon>Neoteleostei</taxon>
        <taxon>Acanthomorphata</taxon>
        <taxon>Ovalentaria</taxon>
        <taxon>Atherinomorphae</taxon>
        <taxon>Cyprinodontiformes</taxon>
        <taxon>Poeciliidae</taxon>
        <taxon>Poeciliinae</taxon>
        <taxon>Xiphophorus</taxon>
    </lineage>
</organism>
<dbReference type="Pfam" id="PF20421">
    <property type="entry name" value="DHR-2_Lobe_C"/>
    <property type="match status" value="1"/>
</dbReference>
<sequence>SREKTSDIILARHLSSDLGPLEVAQVFLNEIPADPKLFRHHNKLRLCFKEFIMRCGEAVEKNKHLITSDQKEYQQELKKNYNRLRENLRPMLERKIPELYKPIVRPRLENRDSFKRLSASACWEVLQKGEGNCHKV</sequence>
<dbReference type="GO" id="GO:2000406">
    <property type="term" value="P:positive regulation of T cell migration"/>
    <property type="evidence" value="ECO:0007669"/>
    <property type="project" value="TreeGrafter"/>
</dbReference>
<dbReference type="AlphaFoldDB" id="A0A3B5L1A6"/>
<accession>A0A3B5L1A6</accession>
<dbReference type="GO" id="GO:0005085">
    <property type="term" value="F:guanyl-nucleotide exchange factor activity"/>
    <property type="evidence" value="ECO:0007669"/>
    <property type="project" value="InterPro"/>
</dbReference>
<name>A0A3B5L1A6_9TELE</name>
<evidence type="ECO:0000313" key="3">
    <source>
        <dbReference type="Proteomes" id="UP000261380"/>
    </source>
</evidence>
<dbReference type="GO" id="GO:1903905">
    <property type="term" value="P:positive regulation of establishment of T cell polarity"/>
    <property type="evidence" value="ECO:0007669"/>
    <property type="project" value="TreeGrafter"/>
</dbReference>